<dbReference type="Gene3D" id="3.30.9.10">
    <property type="entry name" value="D-Amino Acid Oxidase, subunit A, domain 2"/>
    <property type="match status" value="1"/>
</dbReference>
<sequence length="392" mass="42855">MRVVICGAGIAGLSLAWWLERAGWEVLVVEHAPGQRGAGYLIDFFGPGYDAVERMGLLPRVRERARTVAGVRYRDRAGRVTCELPYDSLVRLQRGRVVTLMRGELEDLLFEALGPGVEFRYSTSVDAVATAADHVAVTLTTGEVERADLLVGADGIHSRVRELAFGPEWRHLRSLGYHTAAYLFADPELGARVGDHLEMVEAPGLQAGVCRLDGERLAAVFAHRAGADPLPEDPRERLRERYASLGWLIPEVLDRCPEPGQVYYDEVAQIEAASWARPRVALLGDACQAVSLLAGQGAAMAVAGACVLAEELLRDGDAVAAPFRYEERVRPAVVRKQRAGRRIADWFVPASRTRLRLRTAALRLAARPGLVGLLGPVLRTPDDRLADLAAHR</sequence>
<dbReference type="Proteomes" id="UP000832041">
    <property type="component" value="Chromosome"/>
</dbReference>
<evidence type="ECO:0000313" key="3">
    <source>
        <dbReference type="Proteomes" id="UP000832041"/>
    </source>
</evidence>
<dbReference type="Gene3D" id="3.50.50.60">
    <property type="entry name" value="FAD/NAD(P)-binding domain"/>
    <property type="match status" value="1"/>
</dbReference>
<organism evidence="2 3">
    <name type="scientific">Thermobifida alba</name>
    <name type="common">Thermomonospora alba</name>
    <dbReference type="NCBI Taxonomy" id="53522"/>
    <lineage>
        <taxon>Bacteria</taxon>
        <taxon>Bacillati</taxon>
        <taxon>Actinomycetota</taxon>
        <taxon>Actinomycetes</taxon>
        <taxon>Streptosporangiales</taxon>
        <taxon>Nocardiopsidaceae</taxon>
        <taxon>Thermobifida</taxon>
    </lineage>
</organism>
<accession>A0ABY4KXJ6</accession>
<dbReference type="RefSeq" id="WP_248592059.1">
    <property type="nucleotide sequence ID" value="NZ_BAABEB010000010.1"/>
</dbReference>
<proteinExistence type="predicted"/>
<feature type="domain" description="FAD-binding" evidence="1">
    <location>
        <begin position="2"/>
        <end position="312"/>
    </location>
</feature>
<dbReference type="PRINTS" id="PR00420">
    <property type="entry name" value="RNGMNOXGNASE"/>
</dbReference>
<dbReference type="EMBL" id="CP051627">
    <property type="protein sequence ID" value="UPT19824.1"/>
    <property type="molecule type" value="Genomic_DNA"/>
</dbReference>
<dbReference type="PANTHER" id="PTHR46865">
    <property type="entry name" value="OXIDOREDUCTASE-RELATED"/>
    <property type="match status" value="1"/>
</dbReference>
<dbReference type="InterPro" id="IPR051704">
    <property type="entry name" value="FAD_aromatic-hydroxylase"/>
</dbReference>
<dbReference type="Pfam" id="PF01494">
    <property type="entry name" value="FAD_binding_3"/>
    <property type="match status" value="1"/>
</dbReference>
<reference evidence="2 3" key="1">
    <citation type="submission" date="2020-04" db="EMBL/GenBank/DDBJ databases">
        <title>Thermobifida alba genome sequencing and assembly.</title>
        <authorList>
            <person name="Luzics S."/>
            <person name="Horvath B."/>
            <person name="Nagy I."/>
            <person name="Toth A."/>
            <person name="Nagy I."/>
            <person name="Kukolya J."/>
        </authorList>
    </citation>
    <scope>NUCLEOTIDE SEQUENCE [LARGE SCALE GENOMIC DNA]</scope>
    <source>
        <strain evidence="2 3">DSM 43795</strain>
    </source>
</reference>
<gene>
    <name evidence="2" type="ORF">FOF52_01630</name>
</gene>
<dbReference type="InterPro" id="IPR036188">
    <property type="entry name" value="FAD/NAD-bd_sf"/>
</dbReference>
<name>A0ABY4KXJ6_THEAE</name>
<keyword evidence="3" id="KW-1185">Reference proteome</keyword>
<dbReference type="InterPro" id="IPR002938">
    <property type="entry name" value="FAD-bd"/>
</dbReference>
<evidence type="ECO:0000259" key="1">
    <source>
        <dbReference type="Pfam" id="PF01494"/>
    </source>
</evidence>
<protein>
    <submittedName>
        <fullName evidence="2">NAD(P)-binding protein</fullName>
    </submittedName>
</protein>
<dbReference type="SUPFAM" id="SSF51905">
    <property type="entry name" value="FAD/NAD(P)-binding domain"/>
    <property type="match status" value="1"/>
</dbReference>
<evidence type="ECO:0000313" key="2">
    <source>
        <dbReference type="EMBL" id="UPT19824.1"/>
    </source>
</evidence>